<keyword evidence="2" id="KW-1185">Reference proteome</keyword>
<dbReference type="EMBL" id="CM042012">
    <property type="protein sequence ID" value="KAI3752911.1"/>
    <property type="molecule type" value="Genomic_DNA"/>
</dbReference>
<gene>
    <name evidence="1" type="ORF">L2E82_24952</name>
</gene>
<sequence>MYMMLRYLPRVVDAAYLEEVEASGEKAAAATGEEQPRSLGSASVGSGLSHGYHGTNWVRPPHPFPSASTGGAKRSGAQDDEA</sequence>
<comment type="caution">
    <text evidence="1">The sequence shown here is derived from an EMBL/GenBank/DDBJ whole genome shotgun (WGS) entry which is preliminary data.</text>
</comment>
<evidence type="ECO:0000313" key="2">
    <source>
        <dbReference type="Proteomes" id="UP001055811"/>
    </source>
</evidence>
<protein>
    <submittedName>
        <fullName evidence="1">Uncharacterized protein</fullName>
    </submittedName>
</protein>
<evidence type="ECO:0000313" key="1">
    <source>
        <dbReference type="EMBL" id="KAI3752911.1"/>
    </source>
</evidence>
<proteinExistence type="predicted"/>
<name>A0ACB9E2A7_CICIN</name>
<reference evidence="1 2" key="2">
    <citation type="journal article" date="2022" name="Mol. Ecol. Resour.">
        <title>The genomes of chicory, endive, great burdock and yacon provide insights into Asteraceae paleo-polyploidization history and plant inulin production.</title>
        <authorList>
            <person name="Fan W."/>
            <person name="Wang S."/>
            <person name="Wang H."/>
            <person name="Wang A."/>
            <person name="Jiang F."/>
            <person name="Liu H."/>
            <person name="Zhao H."/>
            <person name="Xu D."/>
            <person name="Zhang Y."/>
        </authorList>
    </citation>
    <scope>NUCLEOTIDE SEQUENCE [LARGE SCALE GENOMIC DNA]</scope>
    <source>
        <strain evidence="2">cv. Punajuju</strain>
        <tissue evidence="1">Leaves</tissue>
    </source>
</reference>
<dbReference type="Proteomes" id="UP001055811">
    <property type="component" value="Linkage Group LG04"/>
</dbReference>
<accession>A0ACB9E2A7</accession>
<reference evidence="2" key="1">
    <citation type="journal article" date="2022" name="Mol. Ecol. Resour.">
        <title>The genomes of chicory, endive, great burdock and yacon provide insights into Asteraceae palaeo-polyploidization history and plant inulin production.</title>
        <authorList>
            <person name="Fan W."/>
            <person name="Wang S."/>
            <person name="Wang H."/>
            <person name="Wang A."/>
            <person name="Jiang F."/>
            <person name="Liu H."/>
            <person name="Zhao H."/>
            <person name="Xu D."/>
            <person name="Zhang Y."/>
        </authorList>
    </citation>
    <scope>NUCLEOTIDE SEQUENCE [LARGE SCALE GENOMIC DNA]</scope>
    <source>
        <strain evidence="2">cv. Punajuju</strain>
    </source>
</reference>
<organism evidence="1 2">
    <name type="scientific">Cichorium intybus</name>
    <name type="common">Chicory</name>
    <dbReference type="NCBI Taxonomy" id="13427"/>
    <lineage>
        <taxon>Eukaryota</taxon>
        <taxon>Viridiplantae</taxon>
        <taxon>Streptophyta</taxon>
        <taxon>Embryophyta</taxon>
        <taxon>Tracheophyta</taxon>
        <taxon>Spermatophyta</taxon>
        <taxon>Magnoliopsida</taxon>
        <taxon>eudicotyledons</taxon>
        <taxon>Gunneridae</taxon>
        <taxon>Pentapetalae</taxon>
        <taxon>asterids</taxon>
        <taxon>campanulids</taxon>
        <taxon>Asterales</taxon>
        <taxon>Asteraceae</taxon>
        <taxon>Cichorioideae</taxon>
        <taxon>Cichorieae</taxon>
        <taxon>Cichoriinae</taxon>
        <taxon>Cichorium</taxon>
    </lineage>
</organism>